<gene>
    <name evidence="2" type="ORF">UFOVP636_32</name>
</gene>
<protein>
    <submittedName>
        <fullName evidence="2">Uncharacterized protein</fullName>
    </submittedName>
</protein>
<accession>A0A6J5N746</accession>
<feature type="compositionally biased region" description="Polar residues" evidence="1">
    <location>
        <begin position="177"/>
        <end position="195"/>
    </location>
</feature>
<evidence type="ECO:0000313" key="2">
    <source>
        <dbReference type="EMBL" id="CAB4153851.1"/>
    </source>
</evidence>
<reference evidence="2" key="1">
    <citation type="submission" date="2020-04" db="EMBL/GenBank/DDBJ databases">
        <authorList>
            <person name="Chiriac C."/>
            <person name="Salcher M."/>
            <person name="Ghai R."/>
            <person name="Kavagutti S V."/>
        </authorList>
    </citation>
    <scope>NUCLEOTIDE SEQUENCE</scope>
</reference>
<dbReference type="EMBL" id="LR796597">
    <property type="protein sequence ID" value="CAB4153851.1"/>
    <property type="molecule type" value="Genomic_DNA"/>
</dbReference>
<proteinExistence type="predicted"/>
<organism evidence="2">
    <name type="scientific">uncultured Caudovirales phage</name>
    <dbReference type="NCBI Taxonomy" id="2100421"/>
    <lineage>
        <taxon>Viruses</taxon>
        <taxon>Duplodnaviria</taxon>
        <taxon>Heunggongvirae</taxon>
        <taxon>Uroviricota</taxon>
        <taxon>Caudoviricetes</taxon>
        <taxon>Peduoviridae</taxon>
        <taxon>Maltschvirus</taxon>
        <taxon>Maltschvirus maltsch</taxon>
    </lineage>
</organism>
<evidence type="ECO:0000256" key="1">
    <source>
        <dbReference type="SAM" id="MobiDB-lite"/>
    </source>
</evidence>
<feature type="region of interest" description="Disordered" evidence="1">
    <location>
        <begin position="177"/>
        <end position="201"/>
    </location>
</feature>
<sequence>MMEDENEFVAKHFAEEIWCMSETYDRESRPAIFDTMLKALQTSTYFKNSNYQFFQTMKFDNSKVYWNWCNEANWNEQTIRNQFKEESEINQQQKTNNKSIMEKTSKVLSAQSNGSFESNYGTLYGFEVAFENGDVGNYNSKSSDQNKFVSGQEATYTIETKPTKNGKTFTAIKPVFSPQQNNPRPMSQNNSTPASSYGAKSPETEARIIRMNALTSSVNFLKERNCDLKQILEVAETFISFINAEITSEKLNNKNDGDLPF</sequence>
<name>A0A6J5N746_9CAUD</name>